<dbReference type="NCBIfam" id="NF008298">
    <property type="entry name" value="PRK11086.1"/>
    <property type="match status" value="1"/>
</dbReference>
<dbReference type="PATRIC" id="fig|1441095.3.peg.2592"/>
<dbReference type="FunFam" id="3.30.450.20:FF:000018">
    <property type="entry name" value="Sensor histidine kinase DcuS"/>
    <property type="match status" value="1"/>
</dbReference>
<keyword evidence="17" id="KW-1185">Reference proteome</keyword>
<dbReference type="PRINTS" id="PR00344">
    <property type="entry name" value="BCTRLSENSOR"/>
</dbReference>
<gene>
    <name evidence="16" type="ORF">AM592_11840</name>
</gene>
<protein>
    <recommendedName>
        <fullName evidence="3">histidine kinase</fullName>
        <ecNumber evidence="3">2.7.13.3</ecNumber>
    </recommendedName>
</protein>
<dbReference type="CDD" id="cd16915">
    <property type="entry name" value="HATPase_DpiB-CitA-like"/>
    <property type="match status" value="1"/>
</dbReference>
<dbReference type="Pfam" id="PF02518">
    <property type="entry name" value="HATPase_c"/>
    <property type="match status" value="1"/>
</dbReference>
<evidence type="ECO:0000256" key="11">
    <source>
        <dbReference type="ARBA" id="ARBA00022989"/>
    </source>
</evidence>
<dbReference type="InterPro" id="IPR005467">
    <property type="entry name" value="His_kinase_dom"/>
</dbReference>
<dbReference type="AlphaFoldDB" id="A0A0M3R9X4"/>
<keyword evidence="4" id="KW-1003">Cell membrane</keyword>
<dbReference type="EC" id="2.7.13.3" evidence="3"/>
<comment type="catalytic activity">
    <reaction evidence="1">
        <text>ATP + protein L-histidine = ADP + protein N-phospho-L-histidine.</text>
        <dbReference type="EC" id="2.7.13.3"/>
    </reaction>
</comment>
<evidence type="ECO:0000256" key="13">
    <source>
        <dbReference type="ARBA" id="ARBA00023136"/>
    </source>
</evidence>
<dbReference type="RefSeq" id="WP_053603976.1">
    <property type="nucleotide sequence ID" value="NZ_CP012600.1"/>
</dbReference>
<keyword evidence="8" id="KW-0547">Nucleotide-binding</keyword>
<evidence type="ECO:0000259" key="15">
    <source>
        <dbReference type="PROSITE" id="PS50109"/>
    </source>
</evidence>
<feature type="domain" description="Histidine kinase" evidence="15">
    <location>
        <begin position="334"/>
        <end position="526"/>
    </location>
</feature>
<dbReference type="InterPro" id="IPR004358">
    <property type="entry name" value="Sig_transdc_His_kin-like_C"/>
</dbReference>
<dbReference type="NCBIfam" id="NF038334">
    <property type="entry name" value="malate_HK_MalK"/>
    <property type="match status" value="1"/>
</dbReference>
<evidence type="ECO:0000256" key="12">
    <source>
        <dbReference type="ARBA" id="ARBA00023012"/>
    </source>
</evidence>
<dbReference type="InterPro" id="IPR053609">
    <property type="entry name" value="Histidine_kinase_MalK-like"/>
</dbReference>
<keyword evidence="11 14" id="KW-1133">Transmembrane helix</keyword>
<evidence type="ECO:0000256" key="14">
    <source>
        <dbReference type="SAM" id="Phobius"/>
    </source>
</evidence>
<sequence length="532" mass="59275">MRKTLRLQTRLTLFVCIVVLISLLITLVFISIDTERNIHDQEKMVAVHTAKMVAESNMVKEAFETKDFDELEDYTNHIQKITETKFIVVMNMNGIRLTHPDPSKIGKRFSGGDEKPVLSGKEHISTASGTLGDSLRAFIPIYNNEGDQVGAVAVGITMDEINDIITAHLLPLYFAIFISLGVGVIGAVFVARKVKNLMFGMEPDEIATILKQRSAMLESTKEGILAIDKTGKITLVNAEAKRLFSKMGISKNPLNQELKKLLPNSKLLQVIESKKPQNDRIIRMNGLELVFNEVPIQLKGEIVGAIATFRDKTEVKHLMEQLTGIKMYANALRAQSHEFMNKLHVILGLVRLKDYDELGEYIKDIAINQQTVTTEVINRIKNPVLAGFLLGKQSYIREQGASLQIVCESVIPNTSVSSVIHDLITAIGNLLNNALDAVSASEIKEISLSLKYKNDQLFIEVIDSGTGISKEEQSKMFEQGYSTKGKNRGYGLYLVEQSVERLNGHIVLISEKGEGSAFSIRIPYIQKEEKND</sequence>
<dbReference type="Gene3D" id="3.30.450.20">
    <property type="entry name" value="PAS domain"/>
    <property type="match status" value="2"/>
</dbReference>
<dbReference type="InterPro" id="IPR033463">
    <property type="entry name" value="sCache_3"/>
</dbReference>
<evidence type="ECO:0000256" key="4">
    <source>
        <dbReference type="ARBA" id="ARBA00022475"/>
    </source>
</evidence>
<dbReference type="InterPro" id="IPR039506">
    <property type="entry name" value="SPOB_a"/>
</dbReference>
<evidence type="ECO:0000256" key="8">
    <source>
        <dbReference type="ARBA" id="ARBA00022741"/>
    </source>
</evidence>
<dbReference type="SUPFAM" id="SSF103190">
    <property type="entry name" value="Sensory domain-like"/>
    <property type="match status" value="1"/>
</dbReference>
<dbReference type="InterPro" id="IPR003594">
    <property type="entry name" value="HATPase_dom"/>
</dbReference>
<dbReference type="PANTHER" id="PTHR43547">
    <property type="entry name" value="TWO-COMPONENT HISTIDINE KINASE"/>
    <property type="match status" value="1"/>
</dbReference>
<evidence type="ECO:0000256" key="5">
    <source>
        <dbReference type="ARBA" id="ARBA00022553"/>
    </source>
</evidence>
<dbReference type="GO" id="GO:0005524">
    <property type="term" value="F:ATP binding"/>
    <property type="evidence" value="ECO:0007669"/>
    <property type="project" value="UniProtKB-KW"/>
</dbReference>
<accession>A0A0M3R9X4</accession>
<dbReference type="InterPro" id="IPR029151">
    <property type="entry name" value="Sensor-like_sf"/>
</dbReference>
<dbReference type="Gene3D" id="1.10.287.130">
    <property type="match status" value="1"/>
</dbReference>
<evidence type="ECO:0000256" key="9">
    <source>
        <dbReference type="ARBA" id="ARBA00022777"/>
    </source>
</evidence>
<name>A0A0M3R9X4_9BACI</name>
<evidence type="ECO:0000256" key="2">
    <source>
        <dbReference type="ARBA" id="ARBA00004651"/>
    </source>
</evidence>
<keyword evidence="10" id="KW-0067">ATP-binding</keyword>
<dbReference type="SUPFAM" id="SSF55874">
    <property type="entry name" value="ATPase domain of HSP90 chaperone/DNA topoisomerase II/histidine kinase"/>
    <property type="match status" value="1"/>
</dbReference>
<keyword evidence="9 16" id="KW-0418">Kinase</keyword>
<dbReference type="Proteomes" id="UP000067625">
    <property type="component" value="Chromosome"/>
</dbReference>
<dbReference type="PROSITE" id="PS50109">
    <property type="entry name" value="HIS_KIN"/>
    <property type="match status" value="1"/>
</dbReference>
<evidence type="ECO:0000256" key="10">
    <source>
        <dbReference type="ARBA" id="ARBA00022840"/>
    </source>
</evidence>
<dbReference type="STRING" id="1441095.AM592_11840"/>
<evidence type="ECO:0000256" key="7">
    <source>
        <dbReference type="ARBA" id="ARBA00022692"/>
    </source>
</evidence>
<evidence type="ECO:0000256" key="6">
    <source>
        <dbReference type="ARBA" id="ARBA00022679"/>
    </source>
</evidence>
<reference evidence="17" key="1">
    <citation type="submission" date="2015-08" db="EMBL/GenBank/DDBJ databases">
        <title>Genome sequencing project for genomic taxonomy and phylogenomics of Bacillus-like bacteria.</title>
        <authorList>
            <person name="Liu B."/>
            <person name="Wang J."/>
            <person name="Zhu Y."/>
            <person name="Liu G."/>
            <person name="Chen Q."/>
            <person name="Chen Z."/>
            <person name="Lan J."/>
            <person name="Che J."/>
            <person name="Ge C."/>
            <person name="Shi H."/>
            <person name="Pan Z."/>
            <person name="Liu X."/>
        </authorList>
    </citation>
    <scope>NUCLEOTIDE SEQUENCE [LARGE SCALE GENOMIC DNA]</scope>
    <source>
        <strain evidence="17">FJAT-4402</strain>
    </source>
</reference>
<organism evidence="16 17">
    <name type="scientific">Bacillus gobiensis</name>
    <dbReference type="NCBI Taxonomy" id="1441095"/>
    <lineage>
        <taxon>Bacteria</taxon>
        <taxon>Bacillati</taxon>
        <taxon>Bacillota</taxon>
        <taxon>Bacilli</taxon>
        <taxon>Bacillales</taxon>
        <taxon>Bacillaceae</taxon>
        <taxon>Bacillus</taxon>
    </lineage>
</organism>
<feature type="transmembrane region" description="Helical" evidence="14">
    <location>
        <begin position="12"/>
        <end position="32"/>
    </location>
</feature>
<feature type="transmembrane region" description="Helical" evidence="14">
    <location>
        <begin position="170"/>
        <end position="191"/>
    </location>
</feature>
<dbReference type="GO" id="GO:0006355">
    <property type="term" value="P:regulation of DNA-templated transcription"/>
    <property type="evidence" value="ECO:0007669"/>
    <property type="project" value="InterPro"/>
</dbReference>
<dbReference type="SMART" id="SM00387">
    <property type="entry name" value="HATPase_c"/>
    <property type="match status" value="1"/>
</dbReference>
<dbReference type="Gene3D" id="3.30.565.10">
    <property type="entry name" value="Histidine kinase-like ATPase, C-terminal domain"/>
    <property type="match status" value="1"/>
</dbReference>
<dbReference type="Pfam" id="PF17203">
    <property type="entry name" value="sCache_3_2"/>
    <property type="match status" value="1"/>
</dbReference>
<keyword evidence="6" id="KW-0808">Transferase</keyword>
<keyword evidence="7 14" id="KW-0812">Transmembrane</keyword>
<evidence type="ECO:0000256" key="3">
    <source>
        <dbReference type="ARBA" id="ARBA00012438"/>
    </source>
</evidence>
<evidence type="ECO:0000313" key="16">
    <source>
        <dbReference type="EMBL" id="ALC82192.1"/>
    </source>
</evidence>
<dbReference type="Pfam" id="PF00989">
    <property type="entry name" value="PAS"/>
    <property type="match status" value="1"/>
</dbReference>
<comment type="subcellular location">
    <subcellularLocation>
        <location evidence="2">Cell membrane</location>
        <topology evidence="2">Multi-pass membrane protein</topology>
    </subcellularLocation>
</comment>
<evidence type="ECO:0000313" key="17">
    <source>
        <dbReference type="Proteomes" id="UP000067625"/>
    </source>
</evidence>
<dbReference type="GO" id="GO:0005886">
    <property type="term" value="C:plasma membrane"/>
    <property type="evidence" value="ECO:0007669"/>
    <property type="project" value="UniProtKB-SubCell"/>
</dbReference>
<dbReference type="InterPro" id="IPR036890">
    <property type="entry name" value="HATPase_C_sf"/>
</dbReference>
<proteinExistence type="predicted"/>
<dbReference type="PANTHER" id="PTHR43547:SF10">
    <property type="entry name" value="SENSOR HISTIDINE KINASE DCUS"/>
    <property type="match status" value="1"/>
</dbReference>
<keyword evidence="13 14" id="KW-0472">Membrane</keyword>
<dbReference type="OrthoDB" id="9792686at2"/>
<dbReference type="Pfam" id="PF14689">
    <property type="entry name" value="SPOB_a"/>
    <property type="match status" value="1"/>
</dbReference>
<dbReference type="FunFam" id="1.10.287.130:FF:000011">
    <property type="entry name" value="Sensor histidine kinase DcuS"/>
    <property type="match status" value="1"/>
</dbReference>
<dbReference type="GO" id="GO:0000155">
    <property type="term" value="F:phosphorelay sensor kinase activity"/>
    <property type="evidence" value="ECO:0007669"/>
    <property type="project" value="TreeGrafter"/>
</dbReference>
<keyword evidence="12" id="KW-0902">Two-component regulatory system</keyword>
<reference evidence="16 17" key="2">
    <citation type="journal article" date="2016" name="Int. J. Syst. Evol. Microbiol.">
        <title>Bacillus gobiensis sp. nov., isolated from a soil sample.</title>
        <authorList>
            <person name="Liu B."/>
            <person name="Liu G.H."/>
            <person name="Cetin S."/>
            <person name="Schumann P."/>
            <person name="Pan Z.Z."/>
            <person name="Chen Q.Q."/>
        </authorList>
    </citation>
    <scope>NUCLEOTIDE SEQUENCE [LARGE SCALE GENOMIC DNA]</scope>
    <source>
        <strain evidence="16 17">FJAT-4402</strain>
    </source>
</reference>
<dbReference type="EMBL" id="CP012600">
    <property type="protein sequence ID" value="ALC82192.1"/>
    <property type="molecule type" value="Genomic_DNA"/>
</dbReference>
<evidence type="ECO:0000256" key="1">
    <source>
        <dbReference type="ARBA" id="ARBA00000085"/>
    </source>
</evidence>
<keyword evidence="5" id="KW-0597">Phosphoprotein</keyword>
<dbReference type="InterPro" id="IPR013767">
    <property type="entry name" value="PAS_fold"/>
</dbReference>